<proteinExistence type="evidence at transcript level"/>
<dbReference type="InterPro" id="IPR043128">
    <property type="entry name" value="Rev_trsase/Diguanyl_cyclase"/>
</dbReference>
<dbReference type="GO" id="GO:0003964">
    <property type="term" value="F:RNA-directed DNA polymerase activity"/>
    <property type="evidence" value="ECO:0007669"/>
    <property type="project" value="UniProtKB-KW"/>
</dbReference>
<dbReference type="Gene3D" id="3.30.70.270">
    <property type="match status" value="1"/>
</dbReference>
<reference evidence="2" key="1">
    <citation type="journal article" date="2014" name="PLoS Negl. Trop. Dis.">
        <title>An updated insight into the Sialotranscriptome of Triatoma infestans: developmental stage and geographic variations.</title>
        <authorList>
            <person name="Schwarz A."/>
            <person name="Medrano-Mercado N."/>
            <person name="Schaub G.A."/>
            <person name="Struchiner C.J."/>
            <person name="Bargues M.D."/>
            <person name="Levy M.Z."/>
            <person name="Ribeiro J.M."/>
        </authorList>
    </citation>
    <scope>NUCLEOTIDE SEQUENCE</scope>
    <source>
        <strain evidence="2">Chile</strain>
        <tissue evidence="2">Salivary glands</tissue>
    </source>
</reference>
<dbReference type="Pfam" id="PF00078">
    <property type="entry name" value="RVT_1"/>
    <property type="match status" value="1"/>
</dbReference>
<sequence length="531" mass="61310">DGIPYEVIKNLTPQWEHYLLNIFNVILNSEQIPKKWSEIILTLLYKKGRKNDPNNYRGIALFNTTCKLFTTILRERLSQWCDWNNILPKEQSGFRKGRSCMYNLFVLDSLINILSRFKKKYFFASFIDLQKAFDNVNHHLLWHKLHSLGISSKFIRILKNLYDSSFFKLKINNSLLASRINVTKGVLQGESLSPLLFSLFLSDFVNFYYENGLSGVRLGSDCEILCLMYADDIVLFGDSRTDAQLKLDTLAKYCSLNDLVVNTEKSKVIVFRPSPKCKNLLPLKINNTFLEYVNKYTYLGVPFSCTGNFNNAIAYFVSNGIKASSKIKTILIKGKVNSLETKLKLFYSISAATALYSAELWSISNLNASEKVLAIFFKNLFHLPKCTPHHFIRMEMGCHSLSLSVLRRVLNWWTQLLTMSPDEYPIKCYEYLLVSLNCNRRASCSGWVYHLNNILVSLGYVGISNFSDLSIVRREYNDILERWANRDLSEDAYRTMNTSYNKIYIGLCAHLAMVYFMSQICQSKSKGLLYN</sequence>
<keyword evidence="2" id="KW-0540">Nuclease</keyword>
<feature type="non-terminal residue" evidence="2">
    <location>
        <position position="1"/>
    </location>
</feature>
<keyword evidence="2" id="KW-0378">Hydrolase</keyword>
<dbReference type="AlphaFoldDB" id="A0A023F6E5"/>
<dbReference type="PROSITE" id="PS50878">
    <property type="entry name" value="RT_POL"/>
    <property type="match status" value="1"/>
</dbReference>
<dbReference type="InterPro" id="IPR043502">
    <property type="entry name" value="DNA/RNA_pol_sf"/>
</dbReference>
<keyword evidence="2" id="KW-0548">Nucleotidyltransferase</keyword>
<name>A0A023F6E5_TRIIF</name>
<protein>
    <submittedName>
        <fullName evidence="2">Putative endonuclease-reverse transcriptase</fullName>
    </submittedName>
</protein>
<dbReference type="InterPro" id="IPR000477">
    <property type="entry name" value="RT_dom"/>
</dbReference>
<dbReference type="GO" id="GO:0004519">
    <property type="term" value="F:endonuclease activity"/>
    <property type="evidence" value="ECO:0007669"/>
    <property type="project" value="UniProtKB-KW"/>
</dbReference>
<dbReference type="CDD" id="cd01650">
    <property type="entry name" value="RT_nLTR_like"/>
    <property type="match status" value="1"/>
</dbReference>
<dbReference type="PANTHER" id="PTHR47027:SF30">
    <property type="entry name" value="THAP-TYPE DOMAIN-CONTAINING PROTEIN"/>
    <property type="match status" value="1"/>
</dbReference>
<organism evidence="2">
    <name type="scientific">Triatoma infestans</name>
    <name type="common">Assassin bug</name>
    <dbReference type="NCBI Taxonomy" id="30076"/>
    <lineage>
        <taxon>Eukaryota</taxon>
        <taxon>Metazoa</taxon>
        <taxon>Ecdysozoa</taxon>
        <taxon>Arthropoda</taxon>
        <taxon>Hexapoda</taxon>
        <taxon>Insecta</taxon>
        <taxon>Pterygota</taxon>
        <taxon>Neoptera</taxon>
        <taxon>Paraneoptera</taxon>
        <taxon>Hemiptera</taxon>
        <taxon>Heteroptera</taxon>
        <taxon>Panheteroptera</taxon>
        <taxon>Cimicomorpha</taxon>
        <taxon>Reduviidae</taxon>
        <taxon>Triatominae</taxon>
        <taxon>Triatoma</taxon>
    </lineage>
</organism>
<dbReference type="EMBL" id="GBBI01001917">
    <property type="protein sequence ID" value="JAC16795.1"/>
    <property type="molecule type" value="mRNA"/>
</dbReference>
<keyword evidence="2" id="KW-0695">RNA-directed DNA polymerase</keyword>
<keyword evidence="2" id="KW-0808">Transferase</keyword>
<keyword evidence="2" id="KW-0255">Endonuclease</keyword>
<feature type="domain" description="Reverse transcriptase" evidence="1">
    <location>
        <begin position="25"/>
        <end position="303"/>
    </location>
</feature>
<dbReference type="SUPFAM" id="SSF56672">
    <property type="entry name" value="DNA/RNA polymerases"/>
    <property type="match status" value="1"/>
</dbReference>
<evidence type="ECO:0000313" key="2">
    <source>
        <dbReference type="EMBL" id="JAC16795.1"/>
    </source>
</evidence>
<dbReference type="PANTHER" id="PTHR47027">
    <property type="entry name" value="REVERSE TRANSCRIPTASE DOMAIN-CONTAINING PROTEIN"/>
    <property type="match status" value="1"/>
</dbReference>
<evidence type="ECO:0000259" key="1">
    <source>
        <dbReference type="PROSITE" id="PS50878"/>
    </source>
</evidence>
<accession>A0A023F6E5</accession>